<dbReference type="PIRSF" id="PIRSF002144">
    <property type="entry name" value="Ribosomal_S19"/>
    <property type="match status" value="1"/>
</dbReference>
<name>A0A143WP28_TREPR</name>
<keyword evidence="5 7" id="KW-0687">Ribonucleoprotein</keyword>
<dbReference type="GO" id="GO:0006412">
    <property type="term" value="P:translation"/>
    <property type="evidence" value="ECO:0007669"/>
    <property type="project" value="UniProtKB-UniRule"/>
</dbReference>
<dbReference type="InterPro" id="IPR002222">
    <property type="entry name" value="Ribosomal_uS19"/>
</dbReference>
<sequence>MSRSVRKGPFCTPSLRRWINGSSMLHAFRTWSRQSAITPGMVGSTVHVHNGKRHVAVRVHVDMVGHKLGEFAPTRTFRCHSREKQSRVRDRTAQQQ</sequence>
<dbReference type="InterPro" id="IPR005732">
    <property type="entry name" value="Ribosomal_uS19_bac-type"/>
</dbReference>
<evidence type="ECO:0000256" key="5">
    <source>
        <dbReference type="ARBA" id="ARBA00023274"/>
    </source>
</evidence>
<dbReference type="HAMAP" id="MF_00531">
    <property type="entry name" value="Ribosomal_uS19"/>
    <property type="match status" value="1"/>
</dbReference>
<gene>
    <name evidence="7 9" type="primary">rpsS</name>
    <name evidence="9" type="ORF">FVIR_TP00144</name>
</gene>
<dbReference type="AlphaFoldDB" id="A0A143WP28"/>
<evidence type="ECO:0000256" key="2">
    <source>
        <dbReference type="ARBA" id="ARBA00022730"/>
    </source>
</evidence>
<reference evidence="10" key="1">
    <citation type="submission" date="2016-01" db="EMBL/GenBank/DDBJ databases">
        <authorList>
            <person name="Husnik F."/>
        </authorList>
    </citation>
    <scope>NUCLEOTIDE SEQUENCE [LARGE SCALE GENOMIC DNA]</scope>
</reference>
<evidence type="ECO:0000256" key="8">
    <source>
        <dbReference type="RuleBase" id="RU003485"/>
    </source>
</evidence>
<evidence type="ECO:0000256" key="1">
    <source>
        <dbReference type="ARBA" id="ARBA00007345"/>
    </source>
</evidence>
<dbReference type="PROSITE" id="PS00323">
    <property type="entry name" value="RIBOSOMAL_S19"/>
    <property type="match status" value="1"/>
</dbReference>
<accession>A0A143WP28</accession>
<dbReference type="FunFam" id="3.30.860.10:FF:000001">
    <property type="entry name" value="30S ribosomal protein S19"/>
    <property type="match status" value="1"/>
</dbReference>
<evidence type="ECO:0000313" key="10">
    <source>
        <dbReference type="Proteomes" id="UP000075241"/>
    </source>
</evidence>
<dbReference type="PRINTS" id="PR00975">
    <property type="entry name" value="RIBOSOMALS19"/>
</dbReference>
<dbReference type="InterPro" id="IPR020934">
    <property type="entry name" value="Ribosomal_uS19_CS"/>
</dbReference>
<dbReference type="GO" id="GO:0019843">
    <property type="term" value="F:rRNA binding"/>
    <property type="evidence" value="ECO:0007669"/>
    <property type="project" value="UniProtKB-UniRule"/>
</dbReference>
<evidence type="ECO:0000256" key="3">
    <source>
        <dbReference type="ARBA" id="ARBA00022884"/>
    </source>
</evidence>
<evidence type="ECO:0000313" key="9">
    <source>
        <dbReference type="EMBL" id="CUX79184.1"/>
    </source>
</evidence>
<dbReference type="PANTHER" id="PTHR11880">
    <property type="entry name" value="RIBOSOMAL PROTEIN S19P FAMILY MEMBER"/>
    <property type="match status" value="1"/>
</dbReference>
<dbReference type="SUPFAM" id="SSF54570">
    <property type="entry name" value="Ribosomal protein S19"/>
    <property type="match status" value="1"/>
</dbReference>
<dbReference type="GO" id="GO:0003735">
    <property type="term" value="F:structural constituent of ribosome"/>
    <property type="evidence" value="ECO:0007669"/>
    <property type="project" value="InterPro"/>
</dbReference>
<evidence type="ECO:0000256" key="4">
    <source>
        <dbReference type="ARBA" id="ARBA00022980"/>
    </source>
</evidence>
<dbReference type="GO" id="GO:0005737">
    <property type="term" value="C:cytoplasm"/>
    <property type="evidence" value="ECO:0007669"/>
    <property type="project" value="UniProtKB-ARBA"/>
</dbReference>
<dbReference type="GO" id="GO:0015935">
    <property type="term" value="C:small ribosomal subunit"/>
    <property type="evidence" value="ECO:0007669"/>
    <property type="project" value="InterPro"/>
</dbReference>
<keyword evidence="3 7" id="KW-0694">RNA-binding</keyword>
<evidence type="ECO:0000256" key="6">
    <source>
        <dbReference type="ARBA" id="ARBA00035163"/>
    </source>
</evidence>
<dbReference type="EMBL" id="LN999056">
    <property type="protein sequence ID" value="CUX79184.1"/>
    <property type="molecule type" value="Genomic_DNA"/>
</dbReference>
<organism evidence="9 10">
    <name type="scientific">Tremblaya princeps</name>
    <dbReference type="NCBI Taxonomy" id="189385"/>
    <lineage>
        <taxon>Bacteria</taxon>
        <taxon>Pseudomonadati</taxon>
        <taxon>Pseudomonadota</taxon>
        <taxon>Betaproteobacteria</taxon>
        <taxon>Candidatus Tremblayella</taxon>
    </lineage>
</organism>
<dbReference type="PANTHER" id="PTHR11880:SF8">
    <property type="entry name" value="SMALL RIBOSOMAL SUBUNIT PROTEIN US19M"/>
    <property type="match status" value="1"/>
</dbReference>
<keyword evidence="4 7" id="KW-0689">Ribosomal protein</keyword>
<dbReference type="Proteomes" id="UP000075241">
    <property type="component" value="Chromosome I"/>
</dbReference>
<dbReference type="NCBIfam" id="TIGR01050">
    <property type="entry name" value="rpsS_bact"/>
    <property type="match status" value="1"/>
</dbReference>
<comment type="function">
    <text evidence="7">Protein S19 forms a complex with S13 that binds strongly to the 16S ribosomal RNA.</text>
</comment>
<protein>
    <recommendedName>
        <fullName evidence="6 7">Small ribosomal subunit protein uS19</fullName>
    </recommendedName>
</protein>
<evidence type="ECO:0000256" key="7">
    <source>
        <dbReference type="HAMAP-Rule" id="MF_00531"/>
    </source>
</evidence>
<dbReference type="Gene3D" id="3.30.860.10">
    <property type="entry name" value="30s Ribosomal Protein S19, Chain A"/>
    <property type="match status" value="1"/>
</dbReference>
<comment type="similarity">
    <text evidence="1 7 8">Belongs to the universal ribosomal protein uS19 family.</text>
</comment>
<proteinExistence type="inferred from homology"/>
<dbReference type="InterPro" id="IPR023575">
    <property type="entry name" value="Ribosomal_uS19_SF"/>
</dbReference>
<dbReference type="PATRIC" id="fig|189385.6.peg.170"/>
<dbReference type="GO" id="GO:0000028">
    <property type="term" value="P:ribosomal small subunit assembly"/>
    <property type="evidence" value="ECO:0007669"/>
    <property type="project" value="TreeGrafter"/>
</dbReference>
<dbReference type="Pfam" id="PF00203">
    <property type="entry name" value="Ribosomal_S19"/>
    <property type="match status" value="1"/>
</dbReference>
<keyword evidence="2 7" id="KW-0699">rRNA-binding</keyword>